<reference evidence="2 3" key="1">
    <citation type="journal article" date="2018" name="Front. Microbiol.">
        <title>Genome-Wide Analysis of Corynespora cassiicola Leaf Fall Disease Putative Effectors.</title>
        <authorList>
            <person name="Lopez D."/>
            <person name="Ribeiro S."/>
            <person name="Label P."/>
            <person name="Fumanal B."/>
            <person name="Venisse J.S."/>
            <person name="Kohler A."/>
            <person name="de Oliveira R.R."/>
            <person name="Labutti K."/>
            <person name="Lipzen A."/>
            <person name="Lail K."/>
            <person name="Bauer D."/>
            <person name="Ohm R.A."/>
            <person name="Barry K.W."/>
            <person name="Spatafora J."/>
            <person name="Grigoriev I.V."/>
            <person name="Martin F.M."/>
            <person name="Pujade-Renaud V."/>
        </authorList>
    </citation>
    <scope>NUCLEOTIDE SEQUENCE [LARGE SCALE GENOMIC DNA]</scope>
    <source>
        <strain evidence="2 3">Philippines</strain>
    </source>
</reference>
<dbReference type="AlphaFoldDB" id="A0A2T2N800"/>
<gene>
    <name evidence="2" type="ORF">BS50DRAFT_651787</name>
</gene>
<keyword evidence="3" id="KW-1185">Reference proteome</keyword>
<dbReference type="STRING" id="1448308.A0A2T2N800"/>
<protein>
    <submittedName>
        <fullName evidence="2">Short chain dehydrogenase</fullName>
    </submittedName>
</protein>
<dbReference type="GO" id="GO:0016491">
    <property type="term" value="F:oxidoreductase activity"/>
    <property type="evidence" value="ECO:0007669"/>
    <property type="project" value="UniProtKB-KW"/>
</dbReference>
<dbReference type="PRINTS" id="PR00081">
    <property type="entry name" value="GDHRDH"/>
</dbReference>
<dbReference type="EMBL" id="KZ678144">
    <property type="protein sequence ID" value="PSN61545.1"/>
    <property type="molecule type" value="Genomic_DNA"/>
</dbReference>
<dbReference type="InterPro" id="IPR002347">
    <property type="entry name" value="SDR_fam"/>
</dbReference>
<dbReference type="SUPFAM" id="SSF51735">
    <property type="entry name" value="NAD(P)-binding Rossmann-fold domains"/>
    <property type="match status" value="1"/>
</dbReference>
<dbReference type="OrthoDB" id="542013at2759"/>
<evidence type="ECO:0000256" key="1">
    <source>
        <dbReference type="ARBA" id="ARBA00023002"/>
    </source>
</evidence>
<keyword evidence="1" id="KW-0560">Oxidoreductase</keyword>
<sequence length="326" mass="36128">MSNSPVDFLRSQLIARLPYPADSYTGKTIVVTGSNVGLGKEAARHFVRLGASMVILAVRSLEKGDAAKKDIEHTTGVRNVIQVWKLDMANYHSVQDFAAKVAKELPRVDIALLNAGVARGTYELFENHEATITVNVISTMLLALLLLPKLKESAETFKIRPNVTIVASGVHAFAKFEEKDAPLGDLFDRLRQALRPEDMEERYEVSKLLIIFCIRALCERRPASQIPVIINYVCPGLCKSSLSREADWSVVIQQTLFARSTECGSRTLVHAASQGPETHGQFMADCQVSNPSPYVLSKEGYTMQNRVWEELGAELELIQPGIMKNL</sequence>
<evidence type="ECO:0000313" key="3">
    <source>
        <dbReference type="Proteomes" id="UP000240883"/>
    </source>
</evidence>
<dbReference type="PANTHER" id="PTHR43157">
    <property type="entry name" value="PHOSPHATIDYLINOSITOL-GLYCAN BIOSYNTHESIS CLASS F PROTEIN-RELATED"/>
    <property type="match status" value="1"/>
</dbReference>
<dbReference type="InterPro" id="IPR036291">
    <property type="entry name" value="NAD(P)-bd_dom_sf"/>
</dbReference>
<evidence type="ECO:0000313" key="2">
    <source>
        <dbReference type="EMBL" id="PSN61545.1"/>
    </source>
</evidence>
<dbReference type="PANTHER" id="PTHR43157:SF31">
    <property type="entry name" value="PHOSPHATIDYLINOSITOL-GLYCAN BIOSYNTHESIS CLASS F PROTEIN"/>
    <property type="match status" value="1"/>
</dbReference>
<accession>A0A2T2N800</accession>
<name>A0A2T2N800_CORCC</name>
<proteinExistence type="predicted"/>
<organism evidence="2 3">
    <name type="scientific">Corynespora cassiicola Philippines</name>
    <dbReference type="NCBI Taxonomy" id="1448308"/>
    <lineage>
        <taxon>Eukaryota</taxon>
        <taxon>Fungi</taxon>
        <taxon>Dikarya</taxon>
        <taxon>Ascomycota</taxon>
        <taxon>Pezizomycotina</taxon>
        <taxon>Dothideomycetes</taxon>
        <taxon>Pleosporomycetidae</taxon>
        <taxon>Pleosporales</taxon>
        <taxon>Corynesporascaceae</taxon>
        <taxon>Corynespora</taxon>
    </lineage>
</organism>
<dbReference type="Pfam" id="PF00106">
    <property type="entry name" value="adh_short"/>
    <property type="match status" value="1"/>
</dbReference>
<dbReference type="Proteomes" id="UP000240883">
    <property type="component" value="Unassembled WGS sequence"/>
</dbReference>
<dbReference type="Gene3D" id="3.40.50.720">
    <property type="entry name" value="NAD(P)-binding Rossmann-like Domain"/>
    <property type="match status" value="1"/>
</dbReference>